<evidence type="ECO:0008006" key="4">
    <source>
        <dbReference type="Google" id="ProtNLM"/>
    </source>
</evidence>
<accession>A0AAV1JVX0</accession>
<name>A0AAV1JVX0_9NEOP</name>
<evidence type="ECO:0000313" key="2">
    <source>
        <dbReference type="EMBL" id="CAK1553682.1"/>
    </source>
</evidence>
<dbReference type="AlphaFoldDB" id="A0AAV1JVX0"/>
<sequence length="583" mass="67131">MVHIYFVIFLSSVIINSEATTQLNRSKDLMNQTSHTTPRTATTKKWQVGRVTHKRYEIINVLWRKTKIFDDIDVIDTFEVKTSDDKERSHSTALHYFPKEDNKLLYLKTSTTPSNIEFYYSDLNDDRIKRGHSYKKSKSNDARSILNSPMFFFHVQYDTCKSTPAPSLLTQALLSKNLIKEISDVRDKFMDFHSASSTIRNYDDETCPVTTSEIENISSPQPIGTGSIVIEKRSLQKSSDDRIKFFEMYDSDTPTPQNNTRSHNSDFTDIDYNEKLFIEPKHVNINSTRYVKKHVDLPTESDERVNYTDYSQTLFRSTANIPTQRINFSKHSYISRPAAWSEFSFVAVYVYEPFQVRCDAAGLSPHWLLASGSCLSRNYKNEYSTNGQSAFVAYCTDNWMYYERITYVKHTFIHPRFDLKDRAKQHLYNIGVIQVVNSMSETCNGWSPVSLMSHDMAGNPDDAKGVAVGWGLDRQEANNVEIHNLMMYESQIRSDMCSGDVSYRKRHKKLNNVYCLSLPTVSDETEGPVHGALLLIGGKLIALYLKEERRPSGEQSALYTGVWRHIPWLLKIATEPEEYLTLA</sequence>
<protein>
    <recommendedName>
        <fullName evidence="4">Peptidase S1 domain-containing protein</fullName>
    </recommendedName>
</protein>
<organism evidence="2 3">
    <name type="scientific">Leptosia nina</name>
    <dbReference type="NCBI Taxonomy" id="320188"/>
    <lineage>
        <taxon>Eukaryota</taxon>
        <taxon>Metazoa</taxon>
        <taxon>Ecdysozoa</taxon>
        <taxon>Arthropoda</taxon>
        <taxon>Hexapoda</taxon>
        <taxon>Insecta</taxon>
        <taxon>Pterygota</taxon>
        <taxon>Neoptera</taxon>
        <taxon>Endopterygota</taxon>
        <taxon>Lepidoptera</taxon>
        <taxon>Glossata</taxon>
        <taxon>Ditrysia</taxon>
        <taxon>Papilionoidea</taxon>
        <taxon>Pieridae</taxon>
        <taxon>Pierinae</taxon>
        <taxon>Leptosia</taxon>
    </lineage>
</organism>
<dbReference type="EMBL" id="CAVLEF010000225">
    <property type="protein sequence ID" value="CAK1553682.1"/>
    <property type="molecule type" value="Genomic_DNA"/>
</dbReference>
<comment type="caution">
    <text evidence="2">The sequence shown here is derived from an EMBL/GenBank/DDBJ whole genome shotgun (WGS) entry which is preliminary data.</text>
</comment>
<keyword evidence="3" id="KW-1185">Reference proteome</keyword>
<evidence type="ECO:0000313" key="3">
    <source>
        <dbReference type="Proteomes" id="UP001497472"/>
    </source>
</evidence>
<dbReference type="InterPro" id="IPR043504">
    <property type="entry name" value="Peptidase_S1_PA_chymotrypsin"/>
</dbReference>
<keyword evidence="1" id="KW-0732">Signal</keyword>
<dbReference type="Gene3D" id="2.40.10.10">
    <property type="entry name" value="Trypsin-like serine proteases"/>
    <property type="match status" value="1"/>
</dbReference>
<dbReference type="Proteomes" id="UP001497472">
    <property type="component" value="Unassembled WGS sequence"/>
</dbReference>
<dbReference type="SUPFAM" id="SSF50494">
    <property type="entry name" value="Trypsin-like serine proteases"/>
    <property type="match status" value="1"/>
</dbReference>
<feature type="chain" id="PRO_5043774147" description="Peptidase S1 domain-containing protein" evidence="1">
    <location>
        <begin position="20"/>
        <end position="583"/>
    </location>
</feature>
<reference evidence="2 3" key="1">
    <citation type="submission" date="2023-11" db="EMBL/GenBank/DDBJ databases">
        <authorList>
            <person name="Okamura Y."/>
        </authorList>
    </citation>
    <scope>NUCLEOTIDE SEQUENCE [LARGE SCALE GENOMIC DNA]</scope>
</reference>
<evidence type="ECO:0000256" key="1">
    <source>
        <dbReference type="SAM" id="SignalP"/>
    </source>
</evidence>
<proteinExistence type="predicted"/>
<feature type="signal peptide" evidence="1">
    <location>
        <begin position="1"/>
        <end position="19"/>
    </location>
</feature>
<dbReference type="InterPro" id="IPR009003">
    <property type="entry name" value="Peptidase_S1_PA"/>
</dbReference>
<gene>
    <name evidence="2" type="ORF">LNINA_LOCUS12650</name>
</gene>